<evidence type="ECO:0000256" key="9">
    <source>
        <dbReference type="ARBA" id="ARBA00022741"/>
    </source>
</evidence>
<dbReference type="InterPro" id="IPR011127">
    <property type="entry name" value="Dala_Dala_lig_N"/>
</dbReference>
<comment type="subcellular location">
    <subcellularLocation>
        <location evidence="4 15">Cytoplasm</location>
    </subcellularLocation>
</comment>
<evidence type="ECO:0000256" key="8">
    <source>
        <dbReference type="ARBA" id="ARBA00022598"/>
    </source>
</evidence>
<gene>
    <name evidence="15" type="primary">ddl</name>
    <name evidence="19" type="ORF">WKW82_08930</name>
</gene>
<dbReference type="PROSITE" id="PS00844">
    <property type="entry name" value="DALA_DALA_LIGASE_2"/>
    <property type="match status" value="1"/>
</dbReference>
<reference evidence="19 20" key="1">
    <citation type="submission" date="2024-03" db="EMBL/GenBank/DDBJ databases">
        <title>Novel species of the genus Variovorax.</title>
        <authorList>
            <person name="Liu Q."/>
            <person name="Xin Y.-H."/>
        </authorList>
    </citation>
    <scope>NUCLEOTIDE SEQUENCE [LARGE SCALE GENOMIC DNA]</scope>
    <source>
        <strain evidence="19 20">KACC 18900</strain>
    </source>
</reference>
<keyword evidence="12 15" id="KW-0573">Peptidoglycan synthesis</keyword>
<dbReference type="NCBIfam" id="NF002378">
    <property type="entry name" value="PRK01372.1"/>
    <property type="match status" value="1"/>
</dbReference>
<comment type="caution">
    <text evidence="19">The sequence shown here is derived from an EMBL/GenBank/DDBJ whole genome shotgun (WGS) entry which is preliminary data.</text>
</comment>
<dbReference type="PROSITE" id="PS50975">
    <property type="entry name" value="ATP_GRASP"/>
    <property type="match status" value="1"/>
</dbReference>
<dbReference type="InterPro" id="IPR013815">
    <property type="entry name" value="ATP_grasp_subdomain_1"/>
</dbReference>
<organism evidence="19 20">
    <name type="scientific">Variovorax rhizosphaerae</name>
    <dbReference type="NCBI Taxonomy" id="1836200"/>
    <lineage>
        <taxon>Bacteria</taxon>
        <taxon>Pseudomonadati</taxon>
        <taxon>Pseudomonadota</taxon>
        <taxon>Betaproteobacteria</taxon>
        <taxon>Burkholderiales</taxon>
        <taxon>Comamonadaceae</taxon>
        <taxon>Variovorax</taxon>
    </lineage>
</organism>
<dbReference type="PIRSF" id="PIRSF039102">
    <property type="entry name" value="Ddl/VanB"/>
    <property type="match status" value="1"/>
</dbReference>
<dbReference type="PANTHER" id="PTHR23132:SF23">
    <property type="entry name" value="D-ALANINE--D-ALANINE LIGASE B"/>
    <property type="match status" value="1"/>
</dbReference>
<evidence type="ECO:0000256" key="11">
    <source>
        <dbReference type="ARBA" id="ARBA00022960"/>
    </source>
</evidence>
<dbReference type="HAMAP" id="MF_00047">
    <property type="entry name" value="Dala_Dala_lig"/>
    <property type="match status" value="1"/>
</dbReference>
<feature type="domain" description="ATP-grasp" evidence="18">
    <location>
        <begin position="103"/>
        <end position="307"/>
    </location>
</feature>
<evidence type="ECO:0000256" key="17">
    <source>
        <dbReference type="SAM" id="MobiDB-lite"/>
    </source>
</evidence>
<comment type="pathway">
    <text evidence="15">Cell wall biogenesis; peptidoglycan biosynthesis.</text>
</comment>
<dbReference type="InterPro" id="IPR016185">
    <property type="entry name" value="PreATP-grasp_dom_sf"/>
</dbReference>
<dbReference type="NCBIfam" id="TIGR01205">
    <property type="entry name" value="D_ala_D_alaTIGR"/>
    <property type="match status" value="1"/>
</dbReference>
<comment type="cofactor">
    <cofactor evidence="2">
        <name>Mg(2+)</name>
        <dbReference type="ChEBI" id="CHEBI:18420"/>
    </cofactor>
</comment>
<keyword evidence="8 15" id="KW-0436">Ligase</keyword>
<proteinExistence type="inferred from homology"/>
<keyword evidence="20" id="KW-1185">Reference proteome</keyword>
<name>A0ABU8WJH5_9BURK</name>
<keyword evidence="11 15" id="KW-0133">Cell shape</keyword>
<evidence type="ECO:0000256" key="6">
    <source>
        <dbReference type="ARBA" id="ARBA00012216"/>
    </source>
</evidence>
<evidence type="ECO:0000256" key="5">
    <source>
        <dbReference type="ARBA" id="ARBA00010871"/>
    </source>
</evidence>
<feature type="compositionally biased region" description="Low complexity" evidence="17">
    <location>
        <begin position="322"/>
        <end position="348"/>
    </location>
</feature>
<keyword evidence="13 15" id="KW-0961">Cell wall biogenesis/degradation</keyword>
<evidence type="ECO:0000256" key="1">
    <source>
        <dbReference type="ARBA" id="ARBA00001936"/>
    </source>
</evidence>
<evidence type="ECO:0000259" key="18">
    <source>
        <dbReference type="PROSITE" id="PS50975"/>
    </source>
</evidence>
<evidence type="ECO:0000313" key="19">
    <source>
        <dbReference type="EMBL" id="MEJ8846772.1"/>
    </source>
</evidence>
<evidence type="ECO:0000256" key="13">
    <source>
        <dbReference type="ARBA" id="ARBA00023316"/>
    </source>
</evidence>
<evidence type="ECO:0000256" key="10">
    <source>
        <dbReference type="ARBA" id="ARBA00022840"/>
    </source>
</evidence>
<keyword evidence="10 16" id="KW-0067">ATP-binding</keyword>
<evidence type="ECO:0000256" key="3">
    <source>
        <dbReference type="ARBA" id="ARBA00003921"/>
    </source>
</evidence>
<dbReference type="InterPro" id="IPR000291">
    <property type="entry name" value="D-Ala_lig_Van_CS"/>
</dbReference>
<accession>A0ABU8WJH5</accession>
<dbReference type="Gene3D" id="3.30.1490.20">
    <property type="entry name" value="ATP-grasp fold, A domain"/>
    <property type="match status" value="1"/>
</dbReference>
<comment type="catalytic activity">
    <reaction evidence="14 15">
        <text>2 D-alanine + ATP = D-alanyl-D-alanine + ADP + phosphate + H(+)</text>
        <dbReference type="Rhea" id="RHEA:11224"/>
        <dbReference type="ChEBI" id="CHEBI:15378"/>
        <dbReference type="ChEBI" id="CHEBI:30616"/>
        <dbReference type="ChEBI" id="CHEBI:43474"/>
        <dbReference type="ChEBI" id="CHEBI:57416"/>
        <dbReference type="ChEBI" id="CHEBI:57822"/>
        <dbReference type="ChEBI" id="CHEBI:456216"/>
        <dbReference type="EC" id="6.3.2.4"/>
    </reaction>
</comment>
<dbReference type="GO" id="GO:0008716">
    <property type="term" value="F:D-alanine-D-alanine ligase activity"/>
    <property type="evidence" value="ECO:0007669"/>
    <property type="project" value="UniProtKB-EC"/>
</dbReference>
<comment type="similarity">
    <text evidence="5 15">Belongs to the D-alanine--D-alanine ligase family.</text>
</comment>
<dbReference type="SUPFAM" id="SSF52440">
    <property type="entry name" value="PreATP-grasp domain"/>
    <property type="match status" value="1"/>
</dbReference>
<dbReference type="Proteomes" id="UP001385892">
    <property type="component" value="Unassembled WGS sequence"/>
</dbReference>
<evidence type="ECO:0000256" key="16">
    <source>
        <dbReference type="PROSITE-ProRule" id="PRU00409"/>
    </source>
</evidence>
<keyword evidence="9 16" id="KW-0547">Nucleotide-binding</keyword>
<protein>
    <recommendedName>
        <fullName evidence="6 15">D-alanine--D-alanine ligase</fullName>
        <ecNumber evidence="6 15">6.3.2.4</ecNumber>
    </recommendedName>
    <alternativeName>
        <fullName evidence="15">D-Ala-D-Ala ligase</fullName>
    </alternativeName>
    <alternativeName>
        <fullName evidence="15">D-alanylalanine synthetase</fullName>
    </alternativeName>
</protein>
<evidence type="ECO:0000256" key="7">
    <source>
        <dbReference type="ARBA" id="ARBA00022490"/>
    </source>
</evidence>
<dbReference type="PROSITE" id="PS00843">
    <property type="entry name" value="DALA_DALA_LIGASE_1"/>
    <property type="match status" value="1"/>
</dbReference>
<dbReference type="Pfam" id="PF01820">
    <property type="entry name" value="Dala_Dala_lig_N"/>
    <property type="match status" value="1"/>
</dbReference>
<dbReference type="InterPro" id="IPR011761">
    <property type="entry name" value="ATP-grasp"/>
</dbReference>
<dbReference type="PANTHER" id="PTHR23132">
    <property type="entry name" value="D-ALANINE--D-ALANINE LIGASE"/>
    <property type="match status" value="1"/>
</dbReference>
<feature type="region of interest" description="Disordered" evidence="17">
    <location>
        <begin position="314"/>
        <end position="348"/>
    </location>
</feature>
<evidence type="ECO:0000256" key="12">
    <source>
        <dbReference type="ARBA" id="ARBA00022984"/>
    </source>
</evidence>
<dbReference type="Gene3D" id="3.30.470.20">
    <property type="entry name" value="ATP-grasp fold, B domain"/>
    <property type="match status" value="1"/>
</dbReference>
<dbReference type="SUPFAM" id="SSF56059">
    <property type="entry name" value="Glutathione synthetase ATP-binding domain-like"/>
    <property type="match status" value="1"/>
</dbReference>
<dbReference type="InterPro" id="IPR005905">
    <property type="entry name" value="D_ala_D_ala"/>
</dbReference>
<evidence type="ECO:0000256" key="2">
    <source>
        <dbReference type="ARBA" id="ARBA00001946"/>
    </source>
</evidence>
<comment type="function">
    <text evidence="3 15">Cell wall formation.</text>
</comment>
<evidence type="ECO:0000256" key="15">
    <source>
        <dbReference type="HAMAP-Rule" id="MF_00047"/>
    </source>
</evidence>
<dbReference type="Pfam" id="PF07478">
    <property type="entry name" value="Dala_Dala_lig_C"/>
    <property type="match status" value="1"/>
</dbReference>
<evidence type="ECO:0000256" key="4">
    <source>
        <dbReference type="ARBA" id="ARBA00004496"/>
    </source>
</evidence>
<dbReference type="EC" id="6.3.2.4" evidence="6 15"/>
<dbReference type="Gene3D" id="3.40.50.20">
    <property type="match status" value="1"/>
</dbReference>
<evidence type="ECO:0000256" key="14">
    <source>
        <dbReference type="ARBA" id="ARBA00047614"/>
    </source>
</evidence>
<keyword evidence="7 15" id="KW-0963">Cytoplasm</keyword>
<comment type="cofactor">
    <cofactor evidence="1">
        <name>Mn(2+)</name>
        <dbReference type="ChEBI" id="CHEBI:29035"/>
    </cofactor>
</comment>
<sequence>MKSLGKVAVLFGGSSAEREISLLSGNGVLQALLSRGVDAHAFDPAQRDLADLKREGFARCFVALHGRHGEDGTVQGALELLGVPYTGSGVLASSLAMDKVMTKRLWQADGLPTPKYVRLAHDQQSREQIRAVPDVLGLPLIVKPPREGSSIGVTKVQGYSQMQDAVTLSARYDADVLCEEFIDGEEVTCAVLGQGLQAVALPVVRIAAPEGAYDYQNKYFTDDVKYHCPSGLPEAEERAIQHITLAAYHTLGCRGWGRADLMIRASDRKPFLLEMNTSPGMTSHSLVPMSARAAGTSYEDLCLRVLASAALDATAQRSGTESSDAGPSQGASAPSGGSDDAAARSVGA</sequence>
<dbReference type="InterPro" id="IPR011095">
    <property type="entry name" value="Dala_Dala_lig_C"/>
</dbReference>
<evidence type="ECO:0000313" key="20">
    <source>
        <dbReference type="Proteomes" id="UP001385892"/>
    </source>
</evidence>
<dbReference type="EMBL" id="JBBKZT010000003">
    <property type="protein sequence ID" value="MEJ8846772.1"/>
    <property type="molecule type" value="Genomic_DNA"/>
</dbReference>